<accession>A0A1Z5JG57</accession>
<reference evidence="3 4" key="1">
    <citation type="journal article" date="2015" name="Plant Cell">
        <title>Oil accumulation by the oleaginous diatom Fistulifera solaris as revealed by the genome and transcriptome.</title>
        <authorList>
            <person name="Tanaka T."/>
            <person name="Maeda Y."/>
            <person name="Veluchamy A."/>
            <person name="Tanaka M."/>
            <person name="Abida H."/>
            <person name="Marechal E."/>
            <person name="Bowler C."/>
            <person name="Muto M."/>
            <person name="Sunaga Y."/>
            <person name="Tanaka M."/>
            <person name="Yoshino T."/>
            <person name="Taniguchi T."/>
            <person name="Fukuda Y."/>
            <person name="Nemoto M."/>
            <person name="Matsumoto M."/>
            <person name="Wong P.S."/>
            <person name="Aburatani S."/>
            <person name="Fujibuchi W."/>
        </authorList>
    </citation>
    <scope>NUCLEOTIDE SEQUENCE [LARGE SCALE GENOMIC DNA]</scope>
    <source>
        <strain evidence="3 4">JPCC DA0580</strain>
    </source>
</reference>
<proteinExistence type="predicted"/>
<dbReference type="Proteomes" id="UP000198406">
    <property type="component" value="Unassembled WGS sequence"/>
</dbReference>
<organism evidence="3 4">
    <name type="scientific">Fistulifera solaris</name>
    <name type="common">Oleaginous diatom</name>
    <dbReference type="NCBI Taxonomy" id="1519565"/>
    <lineage>
        <taxon>Eukaryota</taxon>
        <taxon>Sar</taxon>
        <taxon>Stramenopiles</taxon>
        <taxon>Ochrophyta</taxon>
        <taxon>Bacillariophyta</taxon>
        <taxon>Bacillariophyceae</taxon>
        <taxon>Bacillariophycidae</taxon>
        <taxon>Naviculales</taxon>
        <taxon>Naviculaceae</taxon>
        <taxon>Fistulifera</taxon>
    </lineage>
</organism>
<dbReference type="InterPro" id="IPR013103">
    <property type="entry name" value="RVT_2"/>
</dbReference>
<feature type="compositionally biased region" description="Gly residues" evidence="1">
    <location>
        <begin position="1"/>
        <end position="11"/>
    </location>
</feature>
<protein>
    <recommendedName>
        <fullName evidence="2">Reverse transcriptase Ty1/copia-type domain-containing protein</fullName>
    </recommendedName>
</protein>
<feature type="compositionally biased region" description="Basic and acidic residues" evidence="1">
    <location>
        <begin position="427"/>
        <end position="447"/>
    </location>
</feature>
<sequence>MTGRGGRAARGGGKEGRGQKRSGRGQNYSGSKAVVKKGNCAELGSNVFDYGQKNSADLMRTTWTKITQYVGATYGQDICNELLHLRPVIIPKPVYSEEIMERNAVRERILRQAHENLQNARRAQRQLLQRMIEADTTGANLEAPMRLAQLENEIAQADFAAEQPIVPELTPEEAAHNKAEWHTYRDRMDKLQLHRGKSYSLIEGQCTPLLMDKMKQDMSWETVSNSFDPIALYRLITKTVLAQTEDQYPFATVYEQMLSLSGFQQDAMSNAQWYERFNTKIDVARSVGMSFRHEGLLEYVAKESYDGKSFYDLSEDEQEAVVKDQEERFIAYMFLRQSGKQHAKLQGDLKDEFTTGEQKYPTTRQQTLHLLDKYTKSVIKKPVESEGTAFAQKGGKGKTGDFDKKYWADKKCHACEEVGHPSWSCPNKKEKGKGKDKSKSDDDEKSVKSTASSVKKLTNEMKKMQKKYESVNTQLKALQEADSDLSESEEETSHFQFEELAHGFTQVDDPMPRIATLFKQSHNKSRFDLTKVILLDSQSTMDLFCNRKLVSNVRDTKEVMQLKSNGGTMKVTKKATMAGYEQEVWFDDRAITNIIALKNLIKLYRVTYDSLQGKFVVHRPGKSNMEFKMHASGLHVYAPMKVKGFAFVETVAENLEGLSARQVKGAKAARHLYEALQYPSEKDFKWLVKSNQIKDCPVTAADIETAHQIWGKDIAALKGKTVRKKPVPVLDAAPASEPVSSDDVELPGVSEEEAPFEPPQNATEVGIHDLDSTPAPDPVQLETAESTIAAPVAAAVPELRRSTRNRMPPKAYIPSHSSGARYAYAVTQLETDGVQYPDMHMFQQTAFYQADTNIVAAIMTQLSLKAGLKEWGKKAYLAAYSEMKQLHFRNTFKPMHWKDLTPEQRMKVLESHMFLKKKRCGDIKGRTVAGGNKQRDYISKEDASSPTVATESVLLTCIVDAEEGREVAIIDIPNAFIQTRVEDEKDMVYIKIRGVLVDILVDIAPDVYKDFVTIDRKGDKQLLVQCLNALYGTMVASLLYYRKFVGSLLRIGFELNPYDPCVANKMIDGEQMTICFHVDDCKVSHKKKSCVDDMIDWLRKEYESIFEDGSGKMTVSRGKIHDYLGMKLDFSEAGQVKISMFDYIKEIIAAFDKSEPKGGGTKNTAAPENLFRVDEKAEKLPHDKAVEFHNLVAKILYATKRARPDTCTAIAFLTTRVREPDKDDWKKLVHL</sequence>
<feature type="region of interest" description="Disordered" evidence="1">
    <location>
        <begin position="1"/>
        <end position="31"/>
    </location>
</feature>
<dbReference type="Pfam" id="PF07727">
    <property type="entry name" value="RVT_2"/>
    <property type="match status" value="1"/>
</dbReference>
<dbReference type="AlphaFoldDB" id="A0A1Z5JG57"/>
<dbReference type="OrthoDB" id="444394at2759"/>
<keyword evidence="4" id="KW-1185">Reference proteome</keyword>
<name>A0A1Z5JG57_FISSO</name>
<comment type="caution">
    <text evidence="3">The sequence shown here is derived from an EMBL/GenBank/DDBJ whole genome shotgun (WGS) entry which is preliminary data.</text>
</comment>
<feature type="non-terminal residue" evidence="3">
    <location>
        <position position="1231"/>
    </location>
</feature>
<gene>
    <name evidence="3" type="ORF">FisN_32Lu084</name>
</gene>
<dbReference type="EMBL" id="BDSP01000056">
    <property type="protein sequence ID" value="GAX12872.1"/>
    <property type="molecule type" value="Genomic_DNA"/>
</dbReference>
<dbReference type="InParanoid" id="A0A1Z5JG57"/>
<evidence type="ECO:0000313" key="4">
    <source>
        <dbReference type="Proteomes" id="UP000198406"/>
    </source>
</evidence>
<feature type="domain" description="Reverse transcriptase Ty1/copia-type" evidence="2">
    <location>
        <begin position="908"/>
        <end position="1153"/>
    </location>
</feature>
<evidence type="ECO:0000256" key="1">
    <source>
        <dbReference type="SAM" id="MobiDB-lite"/>
    </source>
</evidence>
<evidence type="ECO:0000313" key="3">
    <source>
        <dbReference type="EMBL" id="GAX12872.1"/>
    </source>
</evidence>
<evidence type="ECO:0000259" key="2">
    <source>
        <dbReference type="Pfam" id="PF07727"/>
    </source>
</evidence>
<feature type="region of interest" description="Disordered" evidence="1">
    <location>
        <begin position="419"/>
        <end position="460"/>
    </location>
</feature>